<dbReference type="AlphaFoldDB" id="A0AAD6SQX5"/>
<evidence type="ECO:0000313" key="3">
    <source>
        <dbReference type="Proteomes" id="UP001218188"/>
    </source>
</evidence>
<evidence type="ECO:0000313" key="2">
    <source>
        <dbReference type="EMBL" id="KAJ7030850.1"/>
    </source>
</evidence>
<organism evidence="2 3">
    <name type="scientific">Mycena alexandri</name>
    <dbReference type="NCBI Taxonomy" id="1745969"/>
    <lineage>
        <taxon>Eukaryota</taxon>
        <taxon>Fungi</taxon>
        <taxon>Dikarya</taxon>
        <taxon>Basidiomycota</taxon>
        <taxon>Agaricomycotina</taxon>
        <taxon>Agaricomycetes</taxon>
        <taxon>Agaricomycetidae</taxon>
        <taxon>Agaricales</taxon>
        <taxon>Marasmiineae</taxon>
        <taxon>Mycenaceae</taxon>
        <taxon>Mycena</taxon>
    </lineage>
</organism>
<evidence type="ECO:0000256" key="1">
    <source>
        <dbReference type="SAM" id="MobiDB-lite"/>
    </source>
</evidence>
<reference evidence="2" key="1">
    <citation type="submission" date="2023-03" db="EMBL/GenBank/DDBJ databases">
        <title>Massive genome expansion in bonnet fungi (Mycena s.s.) driven by repeated elements and novel gene families across ecological guilds.</title>
        <authorList>
            <consortium name="Lawrence Berkeley National Laboratory"/>
            <person name="Harder C.B."/>
            <person name="Miyauchi S."/>
            <person name="Viragh M."/>
            <person name="Kuo A."/>
            <person name="Thoen E."/>
            <person name="Andreopoulos B."/>
            <person name="Lu D."/>
            <person name="Skrede I."/>
            <person name="Drula E."/>
            <person name="Henrissat B."/>
            <person name="Morin E."/>
            <person name="Kohler A."/>
            <person name="Barry K."/>
            <person name="LaButti K."/>
            <person name="Morin E."/>
            <person name="Salamov A."/>
            <person name="Lipzen A."/>
            <person name="Mereny Z."/>
            <person name="Hegedus B."/>
            <person name="Baldrian P."/>
            <person name="Stursova M."/>
            <person name="Weitz H."/>
            <person name="Taylor A."/>
            <person name="Grigoriev I.V."/>
            <person name="Nagy L.G."/>
            <person name="Martin F."/>
            <person name="Kauserud H."/>
        </authorList>
    </citation>
    <scope>NUCLEOTIDE SEQUENCE</scope>
    <source>
        <strain evidence="2">CBHHK200</strain>
    </source>
</reference>
<proteinExistence type="predicted"/>
<accession>A0AAD6SQX5</accession>
<name>A0AAD6SQX5_9AGAR</name>
<comment type="caution">
    <text evidence="2">The sequence shown here is derived from an EMBL/GenBank/DDBJ whole genome shotgun (WGS) entry which is preliminary data.</text>
</comment>
<protein>
    <submittedName>
        <fullName evidence="2">Uncharacterized protein</fullName>
    </submittedName>
</protein>
<dbReference type="EMBL" id="JARJCM010000087">
    <property type="protein sequence ID" value="KAJ7030850.1"/>
    <property type="molecule type" value="Genomic_DNA"/>
</dbReference>
<gene>
    <name evidence="2" type="ORF">C8F04DRAFT_1112665</name>
</gene>
<feature type="region of interest" description="Disordered" evidence="1">
    <location>
        <begin position="96"/>
        <end position="116"/>
    </location>
</feature>
<keyword evidence="3" id="KW-1185">Reference proteome</keyword>
<dbReference type="Proteomes" id="UP001218188">
    <property type="component" value="Unassembled WGS sequence"/>
</dbReference>
<sequence length="201" mass="21577">MVERGIAIVESRAHFLGVLATSGRTRAQMSFARRRCIGMELRTSAESWVENEHASKNSGSVRFLGPSACGGCWRNTIRTHADARWLRARALSASAMSAGAGDGTQRARERGRTTKRRARRWDLHTKGLCREGGSVSMGVHTYTVRTCLVDCLSGRQHGQIADLGGAGRESRVGVVGRCGCGCGVGGVTNYWHSGSPSEAIT</sequence>